<feature type="non-terminal residue" evidence="1">
    <location>
        <position position="1"/>
    </location>
</feature>
<gene>
    <name evidence="1" type="ORF">AVDCRST_MAG16-2278</name>
</gene>
<organism evidence="1">
    <name type="scientific">uncultured Frankineae bacterium</name>
    <dbReference type="NCBI Taxonomy" id="437475"/>
    <lineage>
        <taxon>Bacteria</taxon>
        <taxon>Bacillati</taxon>
        <taxon>Actinomycetota</taxon>
        <taxon>Actinomycetes</taxon>
        <taxon>Frankiales</taxon>
        <taxon>environmental samples</taxon>
    </lineage>
</organism>
<dbReference type="EMBL" id="CADCUE010000216">
    <property type="protein sequence ID" value="CAA9350330.1"/>
    <property type="molecule type" value="Genomic_DNA"/>
</dbReference>
<sequence length="173" mass="17604">GPVLRLAGAGLTPETREELARLHPARIVVVGGPEAVSAEVAAELEDFTSGTVSRLAGTDRWSTAAEVARAFFEGPVERVLVADGSGNGGLLLAGSVAAGEDSPVLLVTPQGVPDSTAGALRDLQPRSIVVLGSRADVPEAVLRSLRDFTSGQVTRVSEDSAPRSDVAAGRLGG</sequence>
<dbReference type="AlphaFoldDB" id="A0A6J4M590"/>
<dbReference type="Pfam" id="PF04122">
    <property type="entry name" value="CW_binding_2"/>
    <property type="match status" value="1"/>
</dbReference>
<accession>A0A6J4M590</accession>
<protein>
    <recommendedName>
        <fullName evidence="2">Cell wall-binding repeat-containing protein</fullName>
    </recommendedName>
</protein>
<dbReference type="InterPro" id="IPR051922">
    <property type="entry name" value="Bact_Sporulation_Assoc"/>
</dbReference>
<dbReference type="PANTHER" id="PTHR30032:SF8">
    <property type="entry name" value="GERMINATION-SPECIFIC N-ACETYLMURAMOYL-L-ALANINE AMIDASE"/>
    <property type="match status" value="1"/>
</dbReference>
<evidence type="ECO:0008006" key="2">
    <source>
        <dbReference type="Google" id="ProtNLM"/>
    </source>
</evidence>
<reference evidence="1" key="1">
    <citation type="submission" date="2020-02" db="EMBL/GenBank/DDBJ databases">
        <authorList>
            <person name="Meier V. D."/>
        </authorList>
    </citation>
    <scope>NUCLEOTIDE SEQUENCE</scope>
    <source>
        <strain evidence="1">AVDCRST_MAG16</strain>
    </source>
</reference>
<evidence type="ECO:0000313" key="1">
    <source>
        <dbReference type="EMBL" id="CAA9350330.1"/>
    </source>
</evidence>
<name>A0A6J4M590_9ACTN</name>
<dbReference type="PANTHER" id="PTHR30032">
    <property type="entry name" value="N-ACETYLMURAMOYL-L-ALANINE AMIDASE-RELATED"/>
    <property type="match status" value="1"/>
</dbReference>
<proteinExistence type="predicted"/>
<dbReference type="InterPro" id="IPR007253">
    <property type="entry name" value="Cell_wall-bd_2"/>
</dbReference>